<dbReference type="Gene3D" id="3.30.420.10">
    <property type="entry name" value="Ribonuclease H-like superfamily/Ribonuclease H"/>
    <property type="match status" value="1"/>
</dbReference>
<feature type="non-terminal residue" evidence="1">
    <location>
        <position position="1"/>
    </location>
</feature>
<dbReference type="InterPro" id="IPR036397">
    <property type="entry name" value="RNaseH_sf"/>
</dbReference>
<dbReference type="Pfam" id="PF01359">
    <property type="entry name" value="Transposase_1"/>
    <property type="match status" value="1"/>
</dbReference>
<evidence type="ECO:0000313" key="2">
    <source>
        <dbReference type="Proteomes" id="UP000595437"/>
    </source>
</evidence>
<keyword evidence="2" id="KW-1185">Reference proteome</keyword>
<dbReference type="InterPro" id="IPR001888">
    <property type="entry name" value="Transposase_1"/>
</dbReference>
<name>A0A7T8K929_CALRO</name>
<dbReference type="Proteomes" id="UP000595437">
    <property type="component" value="Chromosome 8"/>
</dbReference>
<gene>
    <name evidence="1" type="ORF">FKW44_012795</name>
</gene>
<dbReference type="GO" id="GO:0003676">
    <property type="term" value="F:nucleic acid binding"/>
    <property type="evidence" value="ECO:0007669"/>
    <property type="project" value="InterPro"/>
</dbReference>
<protein>
    <submittedName>
        <fullName evidence="1">Mariner transposase</fullName>
    </submittedName>
</protein>
<dbReference type="AlphaFoldDB" id="A0A7T8K929"/>
<dbReference type="EMBL" id="CP045897">
    <property type="protein sequence ID" value="QQP51432.1"/>
    <property type="molecule type" value="Genomic_DNA"/>
</dbReference>
<dbReference type="OrthoDB" id="10017160at2759"/>
<organism evidence="1 2">
    <name type="scientific">Caligus rogercresseyi</name>
    <name type="common">Sea louse</name>
    <dbReference type="NCBI Taxonomy" id="217165"/>
    <lineage>
        <taxon>Eukaryota</taxon>
        <taxon>Metazoa</taxon>
        <taxon>Ecdysozoa</taxon>
        <taxon>Arthropoda</taxon>
        <taxon>Crustacea</taxon>
        <taxon>Multicrustacea</taxon>
        <taxon>Hexanauplia</taxon>
        <taxon>Copepoda</taxon>
        <taxon>Siphonostomatoida</taxon>
        <taxon>Caligidae</taxon>
        <taxon>Caligus</taxon>
    </lineage>
</organism>
<sequence>KAKVGLSANKVIATVFWDARGVIHIDYLQKGRTMNGEYYTSLLDRFNEDLKKKRPHLARSYFSSRQCKSPYMLFPWRNFTNYAMNAPSSAVFS</sequence>
<evidence type="ECO:0000313" key="1">
    <source>
        <dbReference type="EMBL" id="QQP51432.1"/>
    </source>
</evidence>
<reference evidence="2" key="1">
    <citation type="submission" date="2021-01" db="EMBL/GenBank/DDBJ databases">
        <title>Caligus Genome Assembly.</title>
        <authorList>
            <person name="Gallardo-Escarate C."/>
        </authorList>
    </citation>
    <scope>NUCLEOTIDE SEQUENCE [LARGE SCALE GENOMIC DNA]</scope>
</reference>
<accession>A0A7T8K929</accession>
<proteinExistence type="predicted"/>